<dbReference type="RefSeq" id="WP_155701161.1">
    <property type="nucleotide sequence ID" value="NZ_CP034235.1"/>
</dbReference>
<dbReference type="Gene3D" id="3.40.190.10">
    <property type="entry name" value="Periplasmic binding protein-like II"/>
    <property type="match status" value="1"/>
</dbReference>
<keyword evidence="4" id="KW-0564">Palmitate</keyword>
<evidence type="ECO:0000256" key="6">
    <source>
        <dbReference type="SAM" id="SignalP"/>
    </source>
</evidence>
<evidence type="ECO:0000313" key="7">
    <source>
        <dbReference type="EMBL" id="QGQ96123.1"/>
    </source>
</evidence>
<name>A0A6B8RKN8_9BACL</name>
<dbReference type="PANTHER" id="PTHR43649:SF33">
    <property type="entry name" value="POLYGALACTURONAN_RHAMNOGALACTURONAN-BINDING PROTEIN YTCQ"/>
    <property type="match status" value="1"/>
</dbReference>
<evidence type="ECO:0000256" key="2">
    <source>
        <dbReference type="ARBA" id="ARBA00022729"/>
    </source>
</evidence>
<evidence type="ECO:0000256" key="1">
    <source>
        <dbReference type="ARBA" id="ARBA00022475"/>
    </source>
</evidence>
<dbReference type="AlphaFoldDB" id="A0A6B8RKN8"/>
<evidence type="ECO:0000256" key="5">
    <source>
        <dbReference type="ARBA" id="ARBA00023288"/>
    </source>
</evidence>
<dbReference type="SUPFAM" id="SSF53850">
    <property type="entry name" value="Periplasmic binding protein-like II"/>
    <property type="match status" value="1"/>
</dbReference>
<keyword evidence="1" id="KW-1003">Cell membrane</keyword>
<keyword evidence="8" id="KW-1185">Reference proteome</keyword>
<sequence>MKKIISMITVLILLVSIIGCSSPANKAVETLVPEETFTPILKSVSQELTFLNFAPSNEDGTKLRAIYDKAKKKFEETHPDITVIIKDISFSQYASTVEALYKNGGPMDVILILGAELQDYAKKGILTDLNVFTKTGDIDLNEFFTGNLLSLSTSDGSIYGITLNLEPSVIGYNKEWFDKANIPYPKDDWTWEEFVEIAIKLQSANSGEELGKYGASIPFIMDLIEPLVLSKGGSLLSPDGLTATGYLDSKESVEAFKWLHEIIKNRNVSPKMDNFNSATTSLFSNQTGMAMSYYSFFTNMDSKLKTKIGMAGIPHFKDGIKANIGYVSNIGISTKSKNPKLAWEFIRLLAIDDSDITEELLTKSVVTSSKVIEAANAIKDPYFSVMYNQYNYVKKSANMLNKDWNALLQNFIRTDVFSMLESDNKDLQTELTALAKKVDLAIASKAEQE</sequence>
<organism evidence="7 8">
    <name type="scientific">Paenibacillus psychroresistens</name>
    <dbReference type="NCBI Taxonomy" id="1778678"/>
    <lineage>
        <taxon>Bacteria</taxon>
        <taxon>Bacillati</taxon>
        <taxon>Bacillota</taxon>
        <taxon>Bacilli</taxon>
        <taxon>Bacillales</taxon>
        <taxon>Paenibacillaceae</taxon>
        <taxon>Paenibacillus</taxon>
    </lineage>
</organism>
<feature type="signal peptide" evidence="6">
    <location>
        <begin position="1"/>
        <end position="26"/>
    </location>
</feature>
<dbReference type="Pfam" id="PF01547">
    <property type="entry name" value="SBP_bac_1"/>
    <property type="match status" value="1"/>
</dbReference>
<reference evidence="8" key="1">
    <citation type="submission" date="2018-11" db="EMBL/GenBank/DDBJ databases">
        <title>Complete genome sequence of Paenibacillus sp. ML311-T8.</title>
        <authorList>
            <person name="Nam Y.-D."/>
            <person name="Kang J."/>
            <person name="Chung W.-H."/>
            <person name="Park Y.S."/>
        </authorList>
    </citation>
    <scope>NUCLEOTIDE SEQUENCE [LARGE SCALE GENOMIC DNA]</scope>
    <source>
        <strain evidence="8">ML311-T8</strain>
    </source>
</reference>
<dbReference type="PROSITE" id="PS51257">
    <property type="entry name" value="PROKAR_LIPOPROTEIN"/>
    <property type="match status" value="1"/>
</dbReference>
<feature type="chain" id="PRO_5025655461" evidence="6">
    <location>
        <begin position="27"/>
        <end position="449"/>
    </location>
</feature>
<proteinExistence type="predicted"/>
<protein>
    <submittedName>
        <fullName evidence="7">Sugar ABC transporter substrate-binding protein</fullName>
    </submittedName>
</protein>
<evidence type="ECO:0000256" key="3">
    <source>
        <dbReference type="ARBA" id="ARBA00023136"/>
    </source>
</evidence>
<evidence type="ECO:0000313" key="8">
    <source>
        <dbReference type="Proteomes" id="UP000426246"/>
    </source>
</evidence>
<gene>
    <name evidence="7" type="ORF">EHS13_15190</name>
</gene>
<keyword evidence="3" id="KW-0472">Membrane</keyword>
<evidence type="ECO:0000256" key="4">
    <source>
        <dbReference type="ARBA" id="ARBA00023139"/>
    </source>
</evidence>
<dbReference type="CDD" id="cd13585">
    <property type="entry name" value="PBP2_TMBP_like"/>
    <property type="match status" value="1"/>
</dbReference>
<dbReference type="EMBL" id="CP034235">
    <property type="protein sequence ID" value="QGQ96123.1"/>
    <property type="molecule type" value="Genomic_DNA"/>
</dbReference>
<dbReference type="Proteomes" id="UP000426246">
    <property type="component" value="Chromosome"/>
</dbReference>
<dbReference type="InterPro" id="IPR050490">
    <property type="entry name" value="Bact_solute-bd_prot1"/>
</dbReference>
<dbReference type="InterPro" id="IPR006059">
    <property type="entry name" value="SBP"/>
</dbReference>
<dbReference type="OrthoDB" id="9782846at2"/>
<accession>A0A6B8RKN8</accession>
<keyword evidence="5" id="KW-0449">Lipoprotein</keyword>
<keyword evidence="2 6" id="KW-0732">Signal</keyword>
<dbReference type="PANTHER" id="PTHR43649">
    <property type="entry name" value="ARABINOSE-BINDING PROTEIN-RELATED"/>
    <property type="match status" value="1"/>
</dbReference>
<dbReference type="KEGG" id="ppsc:EHS13_15190"/>